<evidence type="ECO:0000313" key="2">
    <source>
        <dbReference type="Proteomes" id="UP001515480"/>
    </source>
</evidence>
<dbReference type="Gene3D" id="2.60.120.650">
    <property type="entry name" value="Cupin"/>
    <property type="match status" value="1"/>
</dbReference>
<organism evidence="1 2">
    <name type="scientific">Prymnesium parvum</name>
    <name type="common">Toxic golden alga</name>
    <dbReference type="NCBI Taxonomy" id="97485"/>
    <lineage>
        <taxon>Eukaryota</taxon>
        <taxon>Haptista</taxon>
        <taxon>Haptophyta</taxon>
        <taxon>Prymnesiophyceae</taxon>
        <taxon>Prymnesiales</taxon>
        <taxon>Prymnesiaceae</taxon>
        <taxon>Prymnesium</taxon>
    </lineage>
</organism>
<sequence length="406" mass="43675">MWGCPPTQEAALARLLREDPRPRLIPGNAVAGDILADLGATLLADGGVRLANFTIGRRHTRYSLTSAAHSPQLLRRLAERYPLPPTVARIRQRPIVSLGVRGSGEVDIARHYHPLTAMLLLHGEKVWALRPPGDDACARAAGECTHPMDICEYYAQADAPPPACVQRAGEILIVPDGWHHGTCNTAPLTVGFGGQGWSYALQREEEDSEEGEGGGEAEVALFARLAERALGESTHARLRAAAAAARGGAAVRLSPLHSLGAAAQSALQAVRSMFGAFARGGDAEVEADSMAFLHSLVCLLVEPPANASAPLPLRDLSAGLWQTMRSWQHAHLLLPLGSAVSVRMRRRKGTRARSFAVEADSAVLWYGTALDEVELDARATAVYCKARKFSAALQRDRQLRRIWEAG</sequence>
<reference evidence="1 2" key="1">
    <citation type="journal article" date="2024" name="Science">
        <title>Giant polyketide synthase enzymes in the biosynthesis of giant marine polyether toxins.</title>
        <authorList>
            <person name="Fallon T.R."/>
            <person name="Shende V.V."/>
            <person name="Wierzbicki I.H."/>
            <person name="Pendleton A.L."/>
            <person name="Watervoot N.F."/>
            <person name="Auber R.P."/>
            <person name="Gonzalez D.J."/>
            <person name="Wisecaver J.H."/>
            <person name="Moore B.S."/>
        </authorList>
    </citation>
    <scope>NUCLEOTIDE SEQUENCE [LARGE SCALE GENOMIC DNA]</scope>
    <source>
        <strain evidence="1 2">12B1</strain>
    </source>
</reference>
<accession>A0AB34IKH2</accession>
<dbReference type="EMBL" id="JBGBPQ010000024">
    <property type="protein sequence ID" value="KAL1499737.1"/>
    <property type="molecule type" value="Genomic_DNA"/>
</dbReference>
<name>A0AB34IKH2_PRYPA</name>
<evidence type="ECO:0008006" key="3">
    <source>
        <dbReference type="Google" id="ProtNLM"/>
    </source>
</evidence>
<gene>
    <name evidence="1" type="ORF">AB1Y20_012424</name>
</gene>
<keyword evidence="2" id="KW-1185">Reference proteome</keyword>
<evidence type="ECO:0000313" key="1">
    <source>
        <dbReference type="EMBL" id="KAL1499737.1"/>
    </source>
</evidence>
<proteinExistence type="predicted"/>
<dbReference type="SUPFAM" id="SSF51197">
    <property type="entry name" value="Clavaminate synthase-like"/>
    <property type="match status" value="1"/>
</dbReference>
<dbReference type="Proteomes" id="UP001515480">
    <property type="component" value="Unassembled WGS sequence"/>
</dbReference>
<comment type="caution">
    <text evidence="1">The sequence shown here is derived from an EMBL/GenBank/DDBJ whole genome shotgun (WGS) entry which is preliminary data.</text>
</comment>
<protein>
    <recommendedName>
        <fullName evidence="3">Bifunctional lysine-specific demethylase and histidyl-hydroxylase</fullName>
    </recommendedName>
</protein>
<dbReference type="AlphaFoldDB" id="A0AB34IKH2"/>